<dbReference type="RefSeq" id="WP_221029294.1">
    <property type="nucleotide sequence ID" value="NZ_CP139781.1"/>
</dbReference>
<evidence type="ECO:0000313" key="3">
    <source>
        <dbReference type="EMBL" id="WRQ87291.1"/>
    </source>
</evidence>
<sequence>MLSSFLRRRLLWPKALGLWCAAVTVAAAAGSYVVVSATATDGYERQDESGALRPESYIISKGTHFGHTRDAQDADEQFNLVLQALAPALAEQEYWPANGIENADLLIVVHWGETEVYEDPVGDYLAESYNDALAEYMANADEAGNADPGRLNELKRMEGMSQQLAAQSRRENAELLGFQRSLEKEEQRYFASVDEQTMKAELAENRYFVVLMAWDYAALRQKQPAKLMWVTRMSVRAPGNRFVETVPALMRQGGPLFGRQSDDLVRRRESIDSRNAEVEIGDTEVVEEAADETRSAPAP</sequence>
<accession>A0ABZ1C6Z9</accession>
<dbReference type="Proteomes" id="UP000738431">
    <property type="component" value="Chromosome"/>
</dbReference>
<feature type="chain" id="PRO_5047078144" evidence="2">
    <location>
        <begin position="29"/>
        <end position="299"/>
    </location>
</feature>
<evidence type="ECO:0000256" key="1">
    <source>
        <dbReference type="SAM" id="MobiDB-lite"/>
    </source>
</evidence>
<organism evidence="3 4">
    <name type="scientific">Actomonas aquatica</name>
    <dbReference type="NCBI Taxonomy" id="2866162"/>
    <lineage>
        <taxon>Bacteria</taxon>
        <taxon>Pseudomonadati</taxon>
        <taxon>Verrucomicrobiota</taxon>
        <taxon>Opitutia</taxon>
        <taxon>Opitutales</taxon>
        <taxon>Opitutaceae</taxon>
        <taxon>Actomonas</taxon>
    </lineage>
</organism>
<name>A0ABZ1C6Z9_9BACT</name>
<feature type="region of interest" description="Disordered" evidence="1">
    <location>
        <begin position="275"/>
        <end position="299"/>
    </location>
</feature>
<proteinExistence type="predicted"/>
<evidence type="ECO:0000256" key="2">
    <source>
        <dbReference type="SAM" id="SignalP"/>
    </source>
</evidence>
<feature type="signal peptide" evidence="2">
    <location>
        <begin position="1"/>
        <end position="28"/>
    </location>
</feature>
<dbReference type="EMBL" id="CP139781">
    <property type="protein sequence ID" value="WRQ87291.1"/>
    <property type="molecule type" value="Genomic_DNA"/>
</dbReference>
<evidence type="ECO:0000313" key="4">
    <source>
        <dbReference type="Proteomes" id="UP000738431"/>
    </source>
</evidence>
<keyword evidence="2" id="KW-0732">Signal</keyword>
<feature type="compositionally biased region" description="Acidic residues" evidence="1">
    <location>
        <begin position="279"/>
        <end position="290"/>
    </location>
</feature>
<reference evidence="3 4" key="2">
    <citation type="submission" date="2023-12" db="EMBL/GenBank/DDBJ databases">
        <title>Description of an unclassified Opitutus bacterium of Verrucomicrobiota.</title>
        <authorList>
            <person name="Zhang D.-F."/>
        </authorList>
    </citation>
    <scope>NUCLEOTIDE SEQUENCE [LARGE SCALE GENOMIC DNA]</scope>
    <source>
        <strain evidence="3 4">WL0086</strain>
    </source>
</reference>
<gene>
    <name evidence="3" type="ORF">K1X11_020960</name>
</gene>
<reference evidence="3 4" key="1">
    <citation type="submission" date="2021-08" db="EMBL/GenBank/DDBJ databases">
        <authorList>
            <person name="Zhang D."/>
            <person name="Zhang A."/>
            <person name="Wang L."/>
        </authorList>
    </citation>
    <scope>NUCLEOTIDE SEQUENCE [LARGE SCALE GENOMIC DNA]</scope>
    <source>
        <strain evidence="3 4">WL0086</strain>
    </source>
</reference>
<protein>
    <submittedName>
        <fullName evidence="3">Uncharacterized protein</fullName>
    </submittedName>
</protein>
<keyword evidence="4" id="KW-1185">Reference proteome</keyword>